<dbReference type="EC" id="2.1.1.319" evidence="1"/>
<feature type="domain" description="Protein arginine N-methyltransferase" evidence="7">
    <location>
        <begin position="180"/>
        <end position="349"/>
    </location>
</feature>
<dbReference type="GO" id="GO:0032259">
    <property type="term" value="P:methylation"/>
    <property type="evidence" value="ECO:0007669"/>
    <property type="project" value="UniProtKB-KW"/>
</dbReference>
<dbReference type="InterPro" id="IPR025799">
    <property type="entry name" value="Arg_MeTrfase"/>
</dbReference>
<dbReference type="PANTHER" id="PTHR11006">
    <property type="entry name" value="PROTEIN ARGININE N-METHYLTRANSFERASE"/>
    <property type="match status" value="1"/>
</dbReference>
<dbReference type="Proteomes" id="UP000444721">
    <property type="component" value="Unassembled WGS sequence"/>
</dbReference>
<dbReference type="GO" id="GO:0035242">
    <property type="term" value="F:protein-arginine omega-N asymmetric methyltransferase activity"/>
    <property type="evidence" value="ECO:0007669"/>
    <property type="project" value="UniProtKB-EC"/>
</dbReference>
<dbReference type="VEuPathDB" id="AmoebaDB:NfTy_083470"/>
<comment type="catalytic activity">
    <reaction evidence="5">
        <text>L-arginyl-[protein] + S-adenosyl-L-methionine = N(omega)-methyl-L-arginyl-[protein] + S-adenosyl-L-homocysteine + H(+)</text>
        <dbReference type="Rhea" id="RHEA:48100"/>
        <dbReference type="Rhea" id="RHEA-COMP:10532"/>
        <dbReference type="Rhea" id="RHEA-COMP:11990"/>
        <dbReference type="ChEBI" id="CHEBI:15378"/>
        <dbReference type="ChEBI" id="CHEBI:29965"/>
        <dbReference type="ChEBI" id="CHEBI:57856"/>
        <dbReference type="ChEBI" id="CHEBI:59789"/>
        <dbReference type="ChEBI" id="CHEBI:65280"/>
    </reaction>
    <physiologicalReaction direction="left-to-right" evidence="5">
        <dbReference type="Rhea" id="RHEA:48101"/>
    </physiologicalReaction>
</comment>
<evidence type="ECO:0000256" key="3">
    <source>
        <dbReference type="ARBA" id="ARBA00022679"/>
    </source>
</evidence>
<evidence type="ECO:0000313" key="8">
    <source>
        <dbReference type="EMBL" id="KAF0976553.1"/>
    </source>
</evidence>
<keyword evidence="2 6" id="KW-0489">Methyltransferase</keyword>
<name>A0A6A5BFD8_NAEFO</name>
<dbReference type="CDD" id="cd02440">
    <property type="entry name" value="AdoMet_MTases"/>
    <property type="match status" value="1"/>
</dbReference>
<evidence type="ECO:0000256" key="2">
    <source>
        <dbReference type="ARBA" id="ARBA00022603"/>
    </source>
</evidence>
<dbReference type="VEuPathDB" id="AmoebaDB:NF0032360"/>
<comment type="caution">
    <text evidence="8">The sequence shown here is derived from an EMBL/GenBank/DDBJ whole genome shotgun (WGS) entry which is preliminary data.</text>
</comment>
<protein>
    <recommendedName>
        <fullName evidence="1">type I protein arginine methyltransferase</fullName>
        <ecNumber evidence="1">2.1.1.319</ecNumber>
    </recommendedName>
</protein>
<keyword evidence="9" id="KW-1185">Reference proteome</keyword>
<evidence type="ECO:0000259" key="7">
    <source>
        <dbReference type="Pfam" id="PF22528"/>
    </source>
</evidence>
<dbReference type="Gene3D" id="3.40.50.150">
    <property type="entry name" value="Vaccinia Virus protein VP39"/>
    <property type="match status" value="1"/>
</dbReference>
<dbReference type="InterPro" id="IPR055135">
    <property type="entry name" value="PRMT_dom"/>
</dbReference>
<dbReference type="PANTHER" id="PTHR11006:SF4">
    <property type="entry name" value="PROTEIN ARGININE N-METHYLTRANSFERASE 7"/>
    <property type="match status" value="1"/>
</dbReference>
<accession>A0A6A5BFD8</accession>
<dbReference type="EMBL" id="VFQX01000037">
    <property type="protein sequence ID" value="KAF0976553.1"/>
    <property type="molecule type" value="Genomic_DNA"/>
</dbReference>
<organism evidence="8 9">
    <name type="scientific">Naegleria fowleri</name>
    <name type="common">Brain eating amoeba</name>
    <dbReference type="NCBI Taxonomy" id="5763"/>
    <lineage>
        <taxon>Eukaryota</taxon>
        <taxon>Discoba</taxon>
        <taxon>Heterolobosea</taxon>
        <taxon>Tetramitia</taxon>
        <taxon>Eutetramitia</taxon>
        <taxon>Vahlkampfiidae</taxon>
        <taxon>Naegleria</taxon>
    </lineage>
</organism>
<gene>
    <name evidence="8" type="ORF">FDP41_004452</name>
</gene>
<evidence type="ECO:0000256" key="1">
    <source>
        <dbReference type="ARBA" id="ARBA00011925"/>
    </source>
</evidence>
<evidence type="ECO:0000256" key="5">
    <source>
        <dbReference type="ARBA" id="ARBA00049303"/>
    </source>
</evidence>
<reference evidence="8 9" key="1">
    <citation type="journal article" date="2019" name="Sci. Rep.">
        <title>Nanopore sequencing improves the draft genome of the human pathogenic amoeba Naegleria fowleri.</title>
        <authorList>
            <person name="Liechti N."/>
            <person name="Schurch N."/>
            <person name="Bruggmann R."/>
            <person name="Wittwer M."/>
        </authorList>
    </citation>
    <scope>NUCLEOTIDE SEQUENCE [LARGE SCALE GENOMIC DNA]</scope>
    <source>
        <strain evidence="8 9">ATCC 30894</strain>
    </source>
</reference>
<keyword evidence="3 6" id="KW-0808">Transferase</keyword>
<dbReference type="OMA" id="QQTMIYF"/>
<keyword evidence="4 6" id="KW-0949">S-adenosyl-L-methionine</keyword>
<dbReference type="RefSeq" id="XP_044561266.1">
    <property type="nucleotide sequence ID" value="XM_044707868.1"/>
</dbReference>
<dbReference type="FunFam" id="3.40.50.150:FF:000003">
    <property type="entry name" value="Blast:Protein arginine N-methyltransferase 1"/>
    <property type="match status" value="1"/>
</dbReference>
<dbReference type="Pfam" id="PF22528">
    <property type="entry name" value="PRMT_C"/>
    <property type="match status" value="1"/>
</dbReference>
<dbReference type="AlphaFoldDB" id="A0A6A5BFD8"/>
<dbReference type="PROSITE" id="PS51678">
    <property type="entry name" value="SAM_MT_PRMT"/>
    <property type="match status" value="1"/>
</dbReference>
<evidence type="ECO:0000313" key="9">
    <source>
        <dbReference type="Proteomes" id="UP000444721"/>
    </source>
</evidence>
<sequence>MSETTREDDDAMTTSSAGVGVESAALEHHHSENDKQYFNSYFDCGVHELMIKDKPRTDGYLNAIIENSHVFKDKVVLDVGAGTGILSLFAAKYGGAKKVYAVEASPMATFTQLFVEHNNMQDVIEVIHGKIEQVELGVEKVDIIISEWMGFYLLHEGMLESVIYARDKWLDKEHGYLFPQQAIIYMAPCEMNNLYKEKIDFWGDVYGFDMSAIMPMAMYELAGKSKVDVISPSQLLIKNPIVVKELDLKTVTKDDLTYIDCECHITIDNITDESTQQFVHGFCIWFDVIFMPKTVTLSTSPFAPATHWKQTIMMLPQPLPIPSSKKLPKTTLVMTPSDSNERHYDLSLDIPDAFKENDQLEEDEDELDLKEIILRQYAAEMEEDPEEDEQ</sequence>
<evidence type="ECO:0000256" key="4">
    <source>
        <dbReference type="ARBA" id="ARBA00022691"/>
    </source>
</evidence>
<dbReference type="Pfam" id="PF06325">
    <property type="entry name" value="PrmA"/>
    <property type="match status" value="1"/>
</dbReference>
<dbReference type="VEuPathDB" id="AmoebaDB:FDP41_004452"/>
<dbReference type="GO" id="GO:0042054">
    <property type="term" value="F:histone methyltransferase activity"/>
    <property type="evidence" value="ECO:0007669"/>
    <property type="project" value="TreeGrafter"/>
</dbReference>
<evidence type="ECO:0000256" key="6">
    <source>
        <dbReference type="PROSITE-ProRule" id="PRU01015"/>
    </source>
</evidence>
<dbReference type="GeneID" id="68111670"/>
<dbReference type="SUPFAM" id="SSF53335">
    <property type="entry name" value="S-adenosyl-L-methionine-dependent methyltransferases"/>
    <property type="match status" value="1"/>
</dbReference>
<dbReference type="Gene3D" id="2.70.160.11">
    <property type="entry name" value="Hnrnp arginine n-methyltransferase1"/>
    <property type="match status" value="1"/>
</dbReference>
<proteinExistence type="predicted"/>
<dbReference type="OrthoDB" id="7848332at2759"/>
<dbReference type="InterPro" id="IPR029063">
    <property type="entry name" value="SAM-dependent_MTases_sf"/>
</dbReference>